<keyword evidence="2" id="KW-0732">Signal</keyword>
<feature type="region of interest" description="Disordered" evidence="1">
    <location>
        <begin position="1528"/>
        <end position="1549"/>
    </location>
</feature>
<dbReference type="Pfam" id="PF02368">
    <property type="entry name" value="Big_2"/>
    <property type="match status" value="2"/>
</dbReference>
<protein>
    <submittedName>
        <fullName evidence="4">Leucine-rich repeat protein</fullName>
    </submittedName>
</protein>
<comment type="caution">
    <text evidence="4">The sequence shown here is derived from an EMBL/GenBank/DDBJ whole genome shotgun (WGS) entry which is preliminary data.</text>
</comment>
<organism evidence="4 5">
    <name type="scientific">Faecalicatena fissicatena</name>
    <dbReference type="NCBI Taxonomy" id="290055"/>
    <lineage>
        <taxon>Bacteria</taxon>
        <taxon>Bacillati</taxon>
        <taxon>Bacillota</taxon>
        <taxon>Clostridia</taxon>
        <taxon>Lachnospirales</taxon>
        <taxon>Lachnospiraceae</taxon>
        <taxon>Faecalicatena</taxon>
    </lineage>
</organism>
<dbReference type="SUPFAM" id="SSF52058">
    <property type="entry name" value="L domain-like"/>
    <property type="match status" value="1"/>
</dbReference>
<dbReference type="Gene3D" id="3.80.10.10">
    <property type="entry name" value="Ribonuclease Inhibitor"/>
    <property type="match status" value="1"/>
</dbReference>
<accession>A0ABX2H239</accession>
<dbReference type="RefSeq" id="WP_173866941.1">
    <property type="nucleotide sequence ID" value="NZ_JAAWUU010000065.1"/>
</dbReference>
<evidence type="ECO:0000256" key="1">
    <source>
        <dbReference type="SAM" id="MobiDB-lite"/>
    </source>
</evidence>
<evidence type="ECO:0000259" key="3">
    <source>
        <dbReference type="SMART" id="SM00635"/>
    </source>
</evidence>
<dbReference type="Pfam" id="PF13306">
    <property type="entry name" value="LRR_5"/>
    <property type="match status" value="1"/>
</dbReference>
<feature type="domain" description="BIG2" evidence="3">
    <location>
        <begin position="1553"/>
        <end position="1633"/>
    </location>
</feature>
<dbReference type="EMBL" id="JAAWUZ010000057">
    <property type="protein sequence ID" value="NSG31061.1"/>
    <property type="molecule type" value="Genomic_DNA"/>
</dbReference>
<proteinExistence type="predicted"/>
<dbReference type="Proteomes" id="UP000821846">
    <property type="component" value="Unassembled WGS sequence"/>
</dbReference>
<keyword evidence="5" id="KW-1185">Reference proteome</keyword>
<dbReference type="Gene3D" id="2.60.40.3630">
    <property type="match status" value="1"/>
</dbReference>
<dbReference type="InterPro" id="IPR026906">
    <property type="entry name" value="LRR_5"/>
</dbReference>
<dbReference type="InterPro" id="IPR032675">
    <property type="entry name" value="LRR_dom_sf"/>
</dbReference>
<evidence type="ECO:0000256" key="2">
    <source>
        <dbReference type="SAM" id="SignalP"/>
    </source>
</evidence>
<feature type="domain" description="BIG2" evidence="3">
    <location>
        <begin position="1641"/>
        <end position="1719"/>
    </location>
</feature>
<dbReference type="SMART" id="SM00635">
    <property type="entry name" value="BID_2"/>
    <property type="match status" value="2"/>
</dbReference>
<dbReference type="SUPFAM" id="SSF49373">
    <property type="entry name" value="Invasin/intimin cell-adhesion fragments"/>
    <property type="match status" value="2"/>
</dbReference>
<dbReference type="Gene3D" id="2.60.40.1080">
    <property type="match status" value="2"/>
</dbReference>
<gene>
    <name evidence="4" type="ORF">HFM93_12470</name>
</gene>
<feature type="signal peptide" evidence="2">
    <location>
        <begin position="1"/>
        <end position="24"/>
    </location>
</feature>
<name>A0ABX2H239_9FIRM</name>
<evidence type="ECO:0000313" key="5">
    <source>
        <dbReference type="Proteomes" id="UP000821846"/>
    </source>
</evidence>
<dbReference type="Gene3D" id="3.10.20.320">
    <property type="entry name" value="Putative peptidoglycan bound protein (lpxtg motif)"/>
    <property type="match status" value="1"/>
</dbReference>
<feature type="chain" id="PRO_5045814706" evidence="2">
    <location>
        <begin position="25"/>
        <end position="1724"/>
    </location>
</feature>
<sequence>MKKRILCTLLSAAMLLTSSPVVFAAETQPVKEQQTKETLPFTIKEANNDIKDESVKGWHVQITDTENAKVVADYPGLVVVRAKKTQYDDNVYLIGKSGIVQTFVVSGTDTDWDENEHIYDDWERTTSYSSVDAIWRLSYKGDRLYYIKKPQTQTPKYDIYNATTGKYFEYDLDEQPEPYRDGEGAVTDVYRFVKDGKVGMLKSDATILYEAEYDDIDRNAFNTDFSDESIRESDDKFFQAMKRDENSDKNLYGIVDSKGLWDGVCKYRSITSNTSGSRICVKNVDEETAVMDINTGELLTGFTGSRIYSLGDGCFLKSNGLGMYDEGKQILMKNGQVIDKNQIYNNDYCNNPNCTVYINVFWDIIENFSEDGCYLVGFDGNGKKHFVKYLDNYLQYNGKRISYDGGMIGTNDNTGFGKDVEPIIMKGGYAVERECADVDPTYNPVMEDHTVKCTLIDANSDPVYELGDNKVVYGLEVRDDLLYLRYGTYGKEDTNVLIYDTISKKIVLNEMNIDSWSIPKDHSSHVVSLQKGNKVALFNTLDRTFSGWDMLGIDLDEESFGSVKESLVGSELVFFIRNKNAFYNASFQKIAQLDLEEDLYYRDSDVSVTKNGNFVFSIGDSVDYGQYQVYDHKGVLLKKYIDGSNYNADTLIRVRTEGTREWGYCDEDGNLQIAEQFNLAGNMHNGIAKVGEWYDDCKIIDQAGKELLSGNYDFEWTYVEAGFAMMKQDGGCYLYDFTGLAEDMAQNPYSLDDLFGKYHHYLRDNQAYKTMHRTLYDAAADVLAARTDNDELFSVIKTLSGDVIVRPTKQILEAITGKRWEEDKLEEEVAIELIRQIDEQDDTLKNVVDNVCGKVKNVSKFYKLVTAAKKPMDTSVQWELAKLEKGDALTTEQAKTIFEQVKGNWSKIDGIFKKVGIATSAVQVGTTICIMANLEMETVNQLLNSAAPDSTAYKGLKKLKGKLQKYWASSEVAIQEFIVDKYFEEIAEALVKKGVTDMAKLFDPLSGIDVGGALTVGKLFYSRISKQIKLADYDELVKIAYSMSLCNSLSVGLNNKYAEIAQNYQKTGKTAGKKLRKEYQFAYEAYEASLLQMANKCSELAEKSGENAAVKYKKKWLDQCISLYSQKMRYDNFIATCRRNMNRTEAANFEYRTDENNHVWIVSLNGKKTKDASRRMTRALSDTQDLLCIPETINGRTVVGIDPQAFRNEDKIHAVFLPDTVTEIGSQAFENCSSLDMVVSGNGLETIGSDAFAGCDSLTGVEVPDSVTEIGDSAFGDNANLTLWCSENGTAWQYAETNGIMAEERIRRAVSVEVAAPADKQQYGSSEKEIDTTGLTLNVTWDDGTSEEVTSGYYAYFKEKTAENATVAVQYDSAETTYEAGITPEEKDYTVYYKDEAGDDLTEASTVRALFGSSQTLDAPDVSGYTPEKAQMTVTAGDEDSWTFIYKKKNTKKNIEDGRMYVFGDLRYTGNAVIPRVSVEDADGKILKEGVDYEVFLDDNVEIGEAWAGVHGIGDYEGLLSSTFYIVNPGSQDPEPDPSPNPRPGTDSSKSILIGSIKISGISNKIAAGKKIALKANISPANATNKTLVWTSSNPKAATVNANGIVTMKKGSGGKKVMITAKAADGSGKKAVYTITGMKGVVKKVTISGKKTVKAGKSIKLKAKVKATKKANTRLFWKSSNQKFATVKNGKVKAKKNAKGKKVKITAMATDGSGKKKSVTIKIR</sequence>
<evidence type="ECO:0000313" key="4">
    <source>
        <dbReference type="EMBL" id="NSG31061.1"/>
    </source>
</evidence>
<dbReference type="InterPro" id="IPR008964">
    <property type="entry name" value="Invasin/intimin_cell_adhesion"/>
</dbReference>
<dbReference type="InterPro" id="IPR003343">
    <property type="entry name" value="Big_2"/>
</dbReference>
<reference evidence="4 5" key="1">
    <citation type="journal article" date="2020" name="Cell Host Microbe">
        <title>Functional and Genomic Variation between Human-Derived Isolates of Lachnospiraceae Reveals Inter- and Intra-Species Diversity.</title>
        <authorList>
            <person name="Sorbara M.T."/>
            <person name="Littmann E.R."/>
            <person name="Fontana E."/>
            <person name="Moody T.U."/>
            <person name="Kohout C.E."/>
            <person name="Gjonbalaj M."/>
            <person name="Eaton V."/>
            <person name="Seok R."/>
            <person name="Leiner I.M."/>
            <person name="Pamer E.G."/>
        </authorList>
    </citation>
    <scope>NUCLEOTIDE SEQUENCE [LARGE SCALE GENOMIC DNA]</scope>
    <source>
        <strain evidence="4 5">MSK.14.16</strain>
    </source>
</reference>